<dbReference type="PANTHER" id="PTHR13479:SF40">
    <property type="entry name" value="SMALL RIBOSOMAL SUBUNIT PROTEIN BS18M"/>
    <property type="match status" value="1"/>
</dbReference>
<protein>
    <recommendedName>
        <fullName evidence="4">Small ribosomal subunit protein bS18</fullName>
    </recommendedName>
</protein>
<dbReference type="Pfam" id="PF01084">
    <property type="entry name" value="Ribosomal_S18"/>
    <property type="match status" value="1"/>
</dbReference>
<dbReference type="Gene3D" id="4.10.640.10">
    <property type="entry name" value="Ribosomal protein S18"/>
    <property type="match status" value="1"/>
</dbReference>
<evidence type="ECO:0000313" key="6">
    <source>
        <dbReference type="EMBL" id="PIQ74131.1"/>
    </source>
</evidence>
<dbReference type="PRINTS" id="PR00974">
    <property type="entry name" value="RIBOSOMALS18"/>
</dbReference>
<dbReference type="InterPro" id="IPR036870">
    <property type="entry name" value="Ribosomal_bS18_sf"/>
</dbReference>
<dbReference type="HAMAP" id="MF_00270">
    <property type="entry name" value="Ribosomal_bS18"/>
    <property type="match status" value="1"/>
</dbReference>
<sequence>MKKACYMCQKNIQQIDFKDAELLRHFLTMQAKIASAKRSGNCRRHQRELSHAIKRARFMALLPYTTR</sequence>
<reference evidence="6 7" key="1">
    <citation type="submission" date="2017-09" db="EMBL/GenBank/DDBJ databases">
        <title>Depth-based differentiation of microbial function through sediment-hosted aquifers and enrichment of novel symbionts in the deep terrestrial subsurface.</title>
        <authorList>
            <person name="Probst A.J."/>
            <person name="Ladd B."/>
            <person name="Jarett J.K."/>
            <person name="Geller-Mcgrath D.E."/>
            <person name="Sieber C.M."/>
            <person name="Emerson J.B."/>
            <person name="Anantharaman K."/>
            <person name="Thomas B.C."/>
            <person name="Malmstrom R."/>
            <person name="Stieglmeier M."/>
            <person name="Klingl A."/>
            <person name="Woyke T."/>
            <person name="Ryan C.M."/>
            <person name="Banfield J.F."/>
        </authorList>
    </citation>
    <scope>NUCLEOTIDE SEQUENCE [LARGE SCALE GENOMIC DNA]</scope>
    <source>
        <strain evidence="6">CG11_big_fil_rev_8_21_14_0_20_44_10</strain>
    </source>
</reference>
<dbReference type="GO" id="GO:0070181">
    <property type="term" value="F:small ribosomal subunit rRNA binding"/>
    <property type="evidence" value="ECO:0007669"/>
    <property type="project" value="TreeGrafter"/>
</dbReference>
<dbReference type="NCBIfam" id="TIGR00165">
    <property type="entry name" value="S18"/>
    <property type="match status" value="1"/>
</dbReference>
<keyword evidence="4" id="KW-0699">rRNA-binding</keyword>
<accession>A0A2H0KPP1</accession>
<keyword evidence="2 4" id="KW-0689">Ribosomal protein</keyword>
<gene>
    <name evidence="4 6" type="primary">rpsR</name>
    <name evidence="6" type="ORF">COV85_03780</name>
</gene>
<proteinExistence type="inferred from homology"/>
<dbReference type="GO" id="GO:0003735">
    <property type="term" value="F:structural constituent of ribosome"/>
    <property type="evidence" value="ECO:0007669"/>
    <property type="project" value="InterPro"/>
</dbReference>
<comment type="similarity">
    <text evidence="1 4 5">Belongs to the bacterial ribosomal protein bS18 family.</text>
</comment>
<dbReference type="AlphaFoldDB" id="A0A2H0KPP1"/>
<dbReference type="PANTHER" id="PTHR13479">
    <property type="entry name" value="30S RIBOSOMAL PROTEIN S18"/>
    <property type="match status" value="1"/>
</dbReference>
<dbReference type="GO" id="GO:0022627">
    <property type="term" value="C:cytosolic small ribosomal subunit"/>
    <property type="evidence" value="ECO:0007669"/>
    <property type="project" value="TreeGrafter"/>
</dbReference>
<dbReference type="Proteomes" id="UP000231550">
    <property type="component" value="Unassembled WGS sequence"/>
</dbReference>
<comment type="function">
    <text evidence="4">Binds as a heterodimer with protein bS6 to the central domain of the 16S rRNA, where it helps stabilize the platform of the 30S subunit.</text>
</comment>
<comment type="caution">
    <text evidence="6">The sequence shown here is derived from an EMBL/GenBank/DDBJ whole genome shotgun (WGS) entry which is preliminary data.</text>
</comment>
<dbReference type="EMBL" id="PCVN01000098">
    <property type="protein sequence ID" value="PIQ74131.1"/>
    <property type="molecule type" value="Genomic_DNA"/>
</dbReference>
<keyword evidence="4" id="KW-0694">RNA-binding</keyword>
<evidence type="ECO:0000313" key="7">
    <source>
        <dbReference type="Proteomes" id="UP000231550"/>
    </source>
</evidence>
<evidence type="ECO:0000256" key="1">
    <source>
        <dbReference type="ARBA" id="ARBA00005589"/>
    </source>
</evidence>
<evidence type="ECO:0000256" key="4">
    <source>
        <dbReference type="HAMAP-Rule" id="MF_00270"/>
    </source>
</evidence>
<dbReference type="InterPro" id="IPR001648">
    <property type="entry name" value="Ribosomal_bS18"/>
</dbReference>
<comment type="subunit">
    <text evidence="4">Part of the 30S ribosomal subunit. Forms a tight heterodimer with protein bS6.</text>
</comment>
<dbReference type="GO" id="GO:0006412">
    <property type="term" value="P:translation"/>
    <property type="evidence" value="ECO:0007669"/>
    <property type="project" value="UniProtKB-UniRule"/>
</dbReference>
<evidence type="ECO:0000256" key="3">
    <source>
        <dbReference type="ARBA" id="ARBA00023274"/>
    </source>
</evidence>
<keyword evidence="3 4" id="KW-0687">Ribonucleoprotein</keyword>
<dbReference type="SUPFAM" id="SSF46911">
    <property type="entry name" value="Ribosomal protein S18"/>
    <property type="match status" value="1"/>
</dbReference>
<evidence type="ECO:0000256" key="5">
    <source>
        <dbReference type="RuleBase" id="RU003910"/>
    </source>
</evidence>
<evidence type="ECO:0000256" key="2">
    <source>
        <dbReference type="ARBA" id="ARBA00022980"/>
    </source>
</evidence>
<name>A0A2H0KPP1_9BACT</name>
<organism evidence="6 7">
    <name type="scientific">Candidatus Portnoybacteria bacterium CG11_big_fil_rev_8_21_14_0_20_44_10</name>
    <dbReference type="NCBI Taxonomy" id="1974818"/>
    <lineage>
        <taxon>Bacteria</taxon>
        <taxon>Candidatus Portnoyibacteriota</taxon>
    </lineage>
</organism>